<dbReference type="Gene3D" id="3.90.550.10">
    <property type="entry name" value="Spore Coat Polysaccharide Biosynthesis Protein SpsA, Chain A"/>
    <property type="match status" value="1"/>
</dbReference>
<keyword evidence="2" id="KW-1185">Reference proteome</keyword>
<dbReference type="PANTHER" id="PTHR21485:SF6">
    <property type="entry name" value="N-ACYLNEURAMINATE CYTIDYLYLTRANSFERASE-RELATED"/>
    <property type="match status" value="1"/>
</dbReference>
<dbReference type="GO" id="GO:0016779">
    <property type="term" value="F:nucleotidyltransferase activity"/>
    <property type="evidence" value="ECO:0007669"/>
    <property type="project" value="UniProtKB-KW"/>
</dbReference>
<dbReference type="EMBL" id="CAJRAU010000008">
    <property type="protein sequence ID" value="CAG5073235.1"/>
    <property type="molecule type" value="Genomic_DNA"/>
</dbReference>
<dbReference type="PANTHER" id="PTHR21485">
    <property type="entry name" value="HAD SUPERFAMILY MEMBERS CMAS AND KDSC"/>
    <property type="match status" value="1"/>
</dbReference>
<dbReference type="SUPFAM" id="SSF53448">
    <property type="entry name" value="Nucleotide-diphospho-sugar transferases"/>
    <property type="match status" value="1"/>
</dbReference>
<comment type="caution">
    <text evidence="1">The sequence shown here is derived from an EMBL/GenBank/DDBJ whole genome shotgun (WGS) entry which is preliminary data.</text>
</comment>
<name>A0ABM8UWT9_9BACT</name>
<evidence type="ECO:0000313" key="1">
    <source>
        <dbReference type="EMBL" id="CAG5073235.1"/>
    </source>
</evidence>
<reference evidence="1 2" key="1">
    <citation type="submission" date="2021-04" db="EMBL/GenBank/DDBJ databases">
        <authorList>
            <person name="Rodrigo-Torres L."/>
            <person name="Arahal R. D."/>
            <person name="Lucena T."/>
        </authorList>
    </citation>
    <scope>NUCLEOTIDE SEQUENCE [LARGE SCALE GENOMIC DNA]</scope>
    <source>
        <strain evidence="1 2">CECT 9623</strain>
    </source>
</reference>
<dbReference type="Pfam" id="PF02348">
    <property type="entry name" value="CTP_transf_3"/>
    <property type="match status" value="1"/>
</dbReference>
<protein>
    <submittedName>
        <fullName evidence="1">CMP-N,N'-diacetyllegionaminic acid synthase</fullName>
        <ecNumber evidence="1">2.7.7.82</ecNumber>
    </submittedName>
</protein>
<dbReference type="Proteomes" id="UP000679725">
    <property type="component" value="Unassembled WGS sequence"/>
</dbReference>
<proteinExistence type="predicted"/>
<gene>
    <name evidence="1" type="primary">neuA</name>
    <name evidence="1" type="ORF">DYBT9623_04737</name>
</gene>
<sequence length="242" mass="27677">MNAPIRILGIIPAREGSKGIYNKNMKLLAGKPLIYYTIESALKSKLLDTIIISSDCQRILEYAQQFPAIEIPFVRPKHLASDFSTSLEVVRHALNYYAEAEIAFEYVVLLQPTSPFRSPDLVDRSIQLIIDKQADSLITVQKIPHKFHPDWAFFDGQQGLRRAIKEDETIVPRRQDLSDSYYRDGKIYISKTALIREGRLLGGRIASLLTEGELDINIDSYADWEAAQIQIDKWRQYQNAGY</sequence>
<keyword evidence="1" id="KW-0808">Transferase</keyword>
<accession>A0ABM8UWT9</accession>
<dbReference type="RefSeq" id="WP_215236003.1">
    <property type="nucleotide sequence ID" value="NZ_CAJRAU010000008.1"/>
</dbReference>
<dbReference type="EC" id="2.7.7.82" evidence="1"/>
<dbReference type="InterPro" id="IPR003329">
    <property type="entry name" value="Cytidylyl_trans"/>
</dbReference>
<evidence type="ECO:0000313" key="2">
    <source>
        <dbReference type="Proteomes" id="UP000679725"/>
    </source>
</evidence>
<dbReference type="InterPro" id="IPR050793">
    <property type="entry name" value="CMP-NeuNAc_synthase"/>
</dbReference>
<dbReference type="CDD" id="cd02513">
    <property type="entry name" value="CMP-NeuAc_Synthase"/>
    <property type="match status" value="1"/>
</dbReference>
<organism evidence="1 2">
    <name type="scientific">Dyadobacter linearis</name>
    <dbReference type="NCBI Taxonomy" id="2823330"/>
    <lineage>
        <taxon>Bacteria</taxon>
        <taxon>Pseudomonadati</taxon>
        <taxon>Bacteroidota</taxon>
        <taxon>Cytophagia</taxon>
        <taxon>Cytophagales</taxon>
        <taxon>Spirosomataceae</taxon>
        <taxon>Dyadobacter</taxon>
    </lineage>
</organism>
<keyword evidence="1" id="KW-0548">Nucleotidyltransferase</keyword>
<dbReference type="InterPro" id="IPR029044">
    <property type="entry name" value="Nucleotide-diphossugar_trans"/>
</dbReference>